<dbReference type="Proteomes" id="UP001605036">
    <property type="component" value="Unassembled WGS sequence"/>
</dbReference>
<sequence length="187" mass="21503">MVKEELEEEINSFLKKGIDLDKESDKDEVPMNEEDDPISSGEVSLFSSEFERVSRLRAFELNKQALRVVQPRLVDFGLTFQTLGGWTCTSAKLIGAIQLCVSHEGEEKFARLGKKAFWAKILHEEVQRMWKDQDYTYLSGFVSVFFHGMKWLTPKDERDLGFVRDGDEDEEDAVLMTPSPNFVEVKV</sequence>
<accession>A0ABD1Z1I4</accession>
<evidence type="ECO:0000256" key="1">
    <source>
        <dbReference type="SAM" id="MobiDB-lite"/>
    </source>
</evidence>
<gene>
    <name evidence="2" type="ORF">R1flu_009240</name>
</gene>
<keyword evidence="3" id="KW-1185">Reference proteome</keyword>
<organism evidence="2 3">
    <name type="scientific">Riccia fluitans</name>
    <dbReference type="NCBI Taxonomy" id="41844"/>
    <lineage>
        <taxon>Eukaryota</taxon>
        <taxon>Viridiplantae</taxon>
        <taxon>Streptophyta</taxon>
        <taxon>Embryophyta</taxon>
        <taxon>Marchantiophyta</taxon>
        <taxon>Marchantiopsida</taxon>
        <taxon>Marchantiidae</taxon>
        <taxon>Marchantiales</taxon>
        <taxon>Ricciaceae</taxon>
        <taxon>Riccia</taxon>
    </lineage>
</organism>
<evidence type="ECO:0000313" key="2">
    <source>
        <dbReference type="EMBL" id="KAL2641653.1"/>
    </source>
</evidence>
<dbReference type="AlphaFoldDB" id="A0ABD1Z1I4"/>
<reference evidence="2 3" key="1">
    <citation type="submission" date="2024-09" db="EMBL/GenBank/DDBJ databases">
        <title>Chromosome-scale assembly of Riccia fluitans.</title>
        <authorList>
            <person name="Paukszto L."/>
            <person name="Sawicki J."/>
            <person name="Karawczyk K."/>
            <person name="Piernik-Szablinska J."/>
            <person name="Szczecinska M."/>
            <person name="Mazdziarz M."/>
        </authorList>
    </citation>
    <scope>NUCLEOTIDE SEQUENCE [LARGE SCALE GENOMIC DNA]</scope>
    <source>
        <strain evidence="2">Rf_01</strain>
        <tissue evidence="2">Aerial parts of the thallus</tissue>
    </source>
</reference>
<comment type="caution">
    <text evidence="2">The sequence shown here is derived from an EMBL/GenBank/DDBJ whole genome shotgun (WGS) entry which is preliminary data.</text>
</comment>
<feature type="compositionally biased region" description="Basic and acidic residues" evidence="1">
    <location>
        <begin position="18"/>
        <end position="29"/>
    </location>
</feature>
<dbReference type="EMBL" id="JBHFFA010000002">
    <property type="protein sequence ID" value="KAL2641653.1"/>
    <property type="molecule type" value="Genomic_DNA"/>
</dbReference>
<protein>
    <submittedName>
        <fullName evidence="2">Uncharacterized protein</fullName>
    </submittedName>
</protein>
<evidence type="ECO:0000313" key="3">
    <source>
        <dbReference type="Proteomes" id="UP001605036"/>
    </source>
</evidence>
<proteinExistence type="predicted"/>
<name>A0ABD1Z1I4_9MARC</name>
<feature type="region of interest" description="Disordered" evidence="1">
    <location>
        <begin position="18"/>
        <end position="40"/>
    </location>
</feature>